<proteinExistence type="predicted"/>
<comment type="caution">
    <text evidence="1">The sequence shown here is derived from an EMBL/GenBank/DDBJ whole genome shotgun (WGS) entry which is preliminary data.</text>
</comment>
<gene>
    <name evidence="1" type="ORF">SU60_10980</name>
</gene>
<organism evidence="1 2">
    <name type="scientific">Vibrio mytili</name>
    <dbReference type="NCBI Taxonomy" id="50718"/>
    <lineage>
        <taxon>Bacteria</taxon>
        <taxon>Pseudomonadati</taxon>
        <taxon>Pseudomonadota</taxon>
        <taxon>Gammaproteobacteria</taxon>
        <taxon>Vibrionales</taxon>
        <taxon>Vibrionaceae</taxon>
        <taxon>Vibrio</taxon>
    </lineage>
</organism>
<dbReference type="EMBL" id="JXOK01000037">
    <property type="protein sequence ID" value="KIN10987.1"/>
    <property type="molecule type" value="Genomic_DNA"/>
</dbReference>
<evidence type="ECO:0000313" key="2">
    <source>
        <dbReference type="Proteomes" id="UP000031977"/>
    </source>
</evidence>
<accession>A0A0C3I9H2</accession>
<evidence type="ECO:0000313" key="1">
    <source>
        <dbReference type="EMBL" id="KIN10987.1"/>
    </source>
</evidence>
<keyword evidence="2" id="KW-1185">Reference proteome</keyword>
<reference evidence="1 2" key="1">
    <citation type="submission" date="2015-01" db="EMBL/GenBank/DDBJ databases">
        <title>Draft genome of Vibrio mytili type strain CAIM 528.</title>
        <authorList>
            <person name="Gonzalez-Castillo A."/>
            <person name="Gomez-Gil B."/>
            <person name="Enciso-Ibarra J."/>
        </authorList>
    </citation>
    <scope>NUCLEOTIDE SEQUENCE [LARGE SCALE GENOMIC DNA]</scope>
    <source>
        <strain evidence="1 2">CAIM 528</strain>
    </source>
</reference>
<name>A0A0C3I9H2_9VIBR</name>
<dbReference type="Proteomes" id="UP000031977">
    <property type="component" value="Unassembled WGS sequence"/>
</dbReference>
<sequence length="73" mass="8359">MDELARANDSTKRLIMLGDNPPLSKGGLNDECAHRLSTTWEGVRHYYGKQGLRQGRKEPKLLGQLWLKINLLR</sequence>
<protein>
    <submittedName>
        <fullName evidence="1">Uncharacterized protein</fullName>
    </submittedName>
</protein>
<dbReference type="AlphaFoldDB" id="A0A0C3I9H2"/>